<dbReference type="FunFam" id="3.20.20.80:FF:000087">
    <property type="entry name" value="Oligo-1,6-glucosidase IMA1"/>
    <property type="match status" value="1"/>
</dbReference>
<reference evidence="6" key="1">
    <citation type="journal article" date="2020" name="Stud. Mycol.">
        <title>101 Dothideomycetes genomes: a test case for predicting lifestyles and emergence of pathogens.</title>
        <authorList>
            <person name="Haridas S."/>
            <person name="Albert R."/>
            <person name="Binder M."/>
            <person name="Bloem J."/>
            <person name="Labutti K."/>
            <person name="Salamov A."/>
            <person name="Andreopoulos B."/>
            <person name="Baker S."/>
            <person name="Barry K."/>
            <person name="Bills G."/>
            <person name="Bluhm B."/>
            <person name="Cannon C."/>
            <person name="Castanera R."/>
            <person name="Culley D."/>
            <person name="Daum C."/>
            <person name="Ezra D."/>
            <person name="Gonzalez J."/>
            <person name="Henrissat B."/>
            <person name="Kuo A."/>
            <person name="Liang C."/>
            <person name="Lipzen A."/>
            <person name="Lutzoni F."/>
            <person name="Magnuson J."/>
            <person name="Mondo S."/>
            <person name="Nolan M."/>
            <person name="Ohm R."/>
            <person name="Pangilinan J."/>
            <person name="Park H.-J."/>
            <person name="Ramirez L."/>
            <person name="Alfaro M."/>
            <person name="Sun H."/>
            <person name="Tritt A."/>
            <person name="Yoshinaga Y."/>
            <person name="Zwiers L.-H."/>
            <person name="Turgeon B."/>
            <person name="Goodwin S."/>
            <person name="Spatafora J."/>
            <person name="Crous P."/>
            <person name="Grigoriev I."/>
        </authorList>
    </citation>
    <scope>NUCLEOTIDE SEQUENCE</scope>
    <source>
        <strain evidence="6">CBS 113979</strain>
    </source>
</reference>
<evidence type="ECO:0000259" key="5">
    <source>
        <dbReference type="SMART" id="SM00642"/>
    </source>
</evidence>
<dbReference type="GO" id="GO:0004556">
    <property type="term" value="F:alpha-amylase activity"/>
    <property type="evidence" value="ECO:0007669"/>
    <property type="project" value="TreeGrafter"/>
</dbReference>
<dbReference type="SMART" id="SM00642">
    <property type="entry name" value="Aamy"/>
    <property type="match status" value="1"/>
</dbReference>
<organism evidence="6 7">
    <name type="scientific">Aulographum hederae CBS 113979</name>
    <dbReference type="NCBI Taxonomy" id="1176131"/>
    <lineage>
        <taxon>Eukaryota</taxon>
        <taxon>Fungi</taxon>
        <taxon>Dikarya</taxon>
        <taxon>Ascomycota</taxon>
        <taxon>Pezizomycotina</taxon>
        <taxon>Dothideomycetes</taxon>
        <taxon>Pleosporomycetidae</taxon>
        <taxon>Aulographales</taxon>
        <taxon>Aulographaceae</taxon>
    </lineage>
</organism>
<gene>
    <name evidence="6" type="ORF">K402DRAFT_321340</name>
</gene>
<dbReference type="InterPro" id="IPR017853">
    <property type="entry name" value="GH"/>
</dbReference>
<dbReference type="PANTHER" id="PTHR10357">
    <property type="entry name" value="ALPHA-AMYLASE FAMILY MEMBER"/>
    <property type="match status" value="1"/>
</dbReference>
<dbReference type="GO" id="GO:0033934">
    <property type="term" value="F:glucan 1,4-alpha-maltotriohydrolase activity"/>
    <property type="evidence" value="ECO:0007669"/>
    <property type="project" value="TreeGrafter"/>
</dbReference>
<proteinExistence type="inferred from homology"/>
<keyword evidence="4" id="KW-0462">Maltose metabolism</keyword>
<dbReference type="InterPro" id="IPR006047">
    <property type="entry name" value="GH13_cat_dom"/>
</dbReference>
<comment type="similarity">
    <text evidence="1">Belongs to the glycosyl hydrolase 13 family.</text>
</comment>
<feature type="domain" description="Glycosyl hydrolase family 13 catalytic" evidence="5">
    <location>
        <begin position="16"/>
        <end position="440"/>
    </location>
</feature>
<dbReference type="SUPFAM" id="SSF51011">
    <property type="entry name" value="Glycosyl hydrolase domain"/>
    <property type="match status" value="1"/>
</dbReference>
<dbReference type="GO" id="GO:0005987">
    <property type="term" value="P:sucrose catabolic process"/>
    <property type="evidence" value="ECO:0007669"/>
    <property type="project" value="TreeGrafter"/>
</dbReference>
<dbReference type="EMBL" id="ML977137">
    <property type="protein sequence ID" value="KAF1992204.1"/>
    <property type="molecule type" value="Genomic_DNA"/>
</dbReference>
<keyword evidence="3" id="KW-0326">Glycosidase</keyword>
<evidence type="ECO:0000256" key="1">
    <source>
        <dbReference type="ARBA" id="ARBA00008061"/>
    </source>
</evidence>
<dbReference type="FunFam" id="2.60.40.1180:FF:000007">
    <property type="entry name" value="Sucrose isomerase"/>
    <property type="match status" value="1"/>
</dbReference>
<evidence type="ECO:0000256" key="2">
    <source>
        <dbReference type="ARBA" id="ARBA00022801"/>
    </source>
</evidence>
<dbReference type="CDD" id="cd11333">
    <property type="entry name" value="AmyAc_SI_OligoGlu_DGase"/>
    <property type="match status" value="1"/>
</dbReference>
<dbReference type="GO" id="GO:0004574">
    <property type="term" value="F:oligo-1,6-glucosidase activity"/>
    <property type="evidence" value="ECO:0007669"/>
    <property type="project" value="TreeGrafter"/>
</dbReference>
<dbReference type="FunFam" id="3.20.20.80:FF:000064">
    <property type="entry name" value="Oligo-1,6-glucosidase"/>
    <property type="match status" value="1"/>
</dbReference>
<keyword evidence="2 6" id="KW-0378">Hydrolase</keyword>
<dbReference type="InterPro" id="IPR013780">
    <property type="entry name" value="Glyco_hydro_b"/>
</dbReference>
<dbReference type="OrthoDB" id="1740265at2759"/>
<dbReference type="FunFam" id="3.90.400.10:FF:000004">
    <property type="entry name" value="Oligo-1,6-glucosidase"/>
    <property type="match status" value="1"/>
</dbReference>
<dbReference type="GO" id="GO:0000025">
    <property type="term" value="P:maltose catabolic process"/>
    <property type="evidence" value="ECO:0007669"/>
    <property type="project" value="TreeGrafter"/>
</dbReference>
<keyword evidence="7" id="KW-1185">Reference proteome</keyword>
<dbReference type="Gene3D" id="3.20.20.80">
    <property type="entry name" value="Glycosidases"/>
    <property type="match status" value="1"/>
</dbReference>
<name>A0A6G1HGI8_9PEZI</name>
<dbReference type="Proteomes" id="UP000800041">
    <property type="component" value="Unassembled WGS sequence"/>
</dbReference>
<dbReference type="GO" id="GO:0004575">
    <property type="term" value="F:sucrose alpha-glucosidase activity"/>
    <property type="evidence" value="ECO:0007669"/>
    <property type="project" value="TreeGrafter"/>
</dbReference>
<dbReference type="Pfam" id="PF00128">
    <property type="entry name" value="Alpha-amylase"/>
    <property type="match status" value="1"/>
</dbReference>
<dbReference type="SUPFAM" id="SSF51445">
    <property type="entry name" value="(Trans)glycosidases"/>
    <property type="match status" value="1"/>
</dbReference>
<dbReference type="PANTHER" id="PTHR10357:SF179">
    <property type="entry name" value="NEUTRAL AND BASIC AMINO ACID TRANSPORT PROTEIN RBAT"/>
    <property type="match status" value="1"/>
</dbReference>
<evidence type="ECO:0000256" key="4">
    <source>
        <dbReference type="ARBA" id="ARBA00026248"/>
    </source>
</evidence>
<dbReference type="Gene3D" id="2.60.40.1180">
    <property type="entry name" value="Golgi alpha-mannosidase II"/>
    <property type="match status" value="1"/>
</dbReference>
<evidence type="ECO:0000256" key="3">
    <source>
        <dbReference type="ARBA" id="ARBA00023295"/>
    </source>
</evidence>
<evidence type="ECO:0000313" key="6">
    <source>
        <dbReference type="EMBL" id="KAF1992204.1"/>
    </source>
</evidence>
<dbReference type="Gene3D" id="3.90.400.10">
    <property type="entry name" value="Oligo-1,6-glucosidase, Domain 2"/>
    <property type="match status" value="1"/>
</dbReference>
<dbReference type="AlphaFoldDB" id="A0A6G1HGI8"/>
<dbReference type="InterPro" id="IPR045857">
    <property type="entry name" value="O16G_dom_2"/>
</dbReference>
<sequence>MSAPDRKWWKDGVVYQIYPASFKDSNGDGMGDLPGIISKLDYIKDLGIDTIWVCPMYDSPQIDMGYDISDYENVYPQFGTLQDMDTLISETHARGMRIILDLVINHTSDQHAWFQESRSSKDNPKRDWYIWQPATYDSSGTRQPPNNWRSNFGGSVWTWDEATEEYFLHLFTPEQPDLNWESSACREAIYDSAMRFWLAKGVDGFRVDTVNMYSKPDLSDAPITDETAEFQFAGLQYCNGPSMHSYLNEINAVLSEYGKDKMTVGELPNTPDPAVILSYVSAAANELSMVFQFDVVDVGMGPHKFQTEPFDFTLPDFKRAVRRTQEILGAGTGDAWTTAFLENHDQARSISRFASDAPEHRVASGKMLALMLCALSGTLFVYQGQEIGMVNAPMEWPMEEYKDVDSGNYYAMVDRLSGGDPEKLAEAKRAIQYLGREHARLPISWDGGKDAGFSDVKEGEVGGKTWMRVNDDYETCNVAKQLGDPKSVLGYWKRMIQLRKNFLELLVYGAFEVVDEADEKTFCFTKTWGEQKAVVLCNFSAETVPFKVDEKSGLDFDRMEWLDSTVDGAKGAALAPYEGRIYLVE</sequence>
<protein>
    <submittedName>
        <fullName evidence="6">Glycoside hydrolase family 13 protein</fullName>
    </submittedName>
</protein>
<accession>A0A6G1HGI8</accession>
<evidence type="ECO:0000313" key="7">
    <source>
        <dbReference type="Proteomes" id="UP000800041"/>
    </source>
</evidence>